<evidence type="ECO:0000256" key="2">
    <source>
        <dbReference type="ARBA" id="ARBA00023157"/>
    </source>
</evidence>
<dbReference type="RefSeq" id="WP_338005102.1">
    <property type="nucleotide sequence ID" value="NZ_JAOPKA010000014.1"/>
</dbReference>
<comment type="caution">
    <text evidence="4">The sequence shown here is derived from an EMBL/GenBank/DDBJ whole genome shotgun (WGS) entry which is preliminary data.</text>
</comment>
<proteinExistence type="predicted"/>
<dbReference type="CDD" id="cd15482">
    <property type="entry name" value="Sialidase_non-viral"/>
    <property type="match status" value="1"/>
</dbReference>
<accession>A0AAP3E3S3</accession>
<evidence type="ECO:0000313" key="5">
    <source>
        <dbReference type="Proteomes" id="UP001321018"/>
    </source>
</evidence>
<evidence type="ECO:0000256" key="1">
    <source>
        <dbReference type="ARBA" id="ARBA00022729"/>
    </source>
</evidence>
<dbReference type="EMBL" id="JAOPKA010000014">
    <property type="protein sequence ID" value="MCU4743284.1"/>
    <property type="molecule type" value="Genomic_DNA"/>
</dbReference>
<gene>
    <name evidence="4" type="ORF">OB960_18000</name>
</gene>
<sequence length="608" mass="67569">MNEDNSLSHGLLGHWSGERSPDGIVRDRSLERNDGAYGLDARWIWFTNPRAIRHIGEREQTYVCYLGGSTGTDIVVGAYDHGTRSFSTSVVVESFSTDDHTNPSLTIREDGRILVFWAGHNGDALYYTVSREAENVTAFESPRRIEQDSVTYPNPVWAPDDPERLYLFYRDRTQTRDATNDKYGYMGDGNLYYRVSDDGGLTWGKQTQIIIPPEGHYSMYFLPARGDDKIHFFFTDAERGGDAPKWNIMYAQLCDGCFYTANGTLIAGPDDLPMTKDDLEMVYDSAADGNHYAWVWDSAVDDDGNPIVAYATFPSTLAHEYRYARWDGDGWRDYHLANAGRYIARRPIELHYSGGLSLDRDDPSVVYGCVSRGEKSVLKRFETDTGGESWAELAVTKRPIGCDIRPVVPRNAGDDLPVFWLTGSYKHMDTSQTVLRGLPADHLSGQALEGDTRHGVDLGFDRYDAAAFADGVTVASRIEPRDVTSSQVIANFGSGITLGIGLEPESGVVFSLAGSDGDTSVTWDEASANERYHVAGTWNGTDRLALAVDGETVDETRFDSPIDLETEWASWTLLKGEYLIGDGYDGIAEDVRLYDRALSTDEIRALAD</sequence>
<evidence type="ECO:0000259" key="3">
    <source>
        <dbReference type="SMART" id="SM00560"/>
    </source>
</evidence>
<dbReference type="InterPro" id="IPR036278">
    <property type="entry name" value="Sialidase_sf"/>
</dbReference>
<dbReference type="SMART" id="SM00560">
    <property type="entry name" value="LamGL"/>
    <property type="match status" value="1"/>
</dbReference>
<dbReference type="Gene3D" id="2.120.10.10">
    <property type="match status" value="1"/>
</dbReference>
<feature type="domain" description="LamG-like jellyroll fold" evidence="3">
    <location>
        <begin position="470"/>
        <end position="601"/>
    </location>
</feature>
<name>A0AAP3E3S3_9EURY</name>
<dbReference type="InterPro" id="IPR006558">
    <property type="entry name" value="LamG-like"/>
</dbReference>
<keyword evidence="1" id="KW-0732">Signal</keyword>
<dbReference type="AlphaFoldDB" id="A0AAP3E3S3"/>
<dbReference type="InterPro" id="IPR013320">
    <property type="entry name" value="ConA-like_dom_sf"/>
</dbReference>
<dbReference type="SUPFAM" id="SSF49899">
    <property type="entry name" value="Concanavalin A-like lectins/glucanases"/>
    <property type="match status" value="1"/>
</dbReference>
<organism evidence="4 5">
    <name type="scientific">Natronoglomus mannanivorans</name>
    <dbReference type="NCBI Taxonomy" id="2979990"/>
    <lineage>
        <taxon>Archaea</taxon>
        <taxon>Methanobacteriati</taxon>
        <taxon>Methanobacteriota</taxon>
        <taxon>Stenosarchaea group</taxon>
        <taxon>Halobacteria</taxon>
        <taxon>Halobacteriales</taxon>
        <taxon>Natrialbaceae</taxon>
        <taxon>Natronoglomus</taxon>
    </lineage>
</organism>
<dbReference type="SUPFAM" id="SSF50939">
    <property type="entry name" value="Sialidases"/>
    <property type="match status" value="1"/>
</dbReference>
<dbReference type="Gene3D" id="2.60.120.200">
    <property type="match status" value="1"/>
</dbReference>
<protein>
    <submittedName>
        <fullName evidence="4">BNR-4 repeat-containing protein</fullName>
    </submittedName>
</protein>
<keyword evidence="2" id="KW-1015">Disulfide bond</keyword>
<dbReference type="Pfam" id="PF15892">
    <property type="entry name" value="BNR_4"/>
    <property type="match status" value="1"/>
</dbReference>
<evidence type="ECO:0000313" key="4">
    <source>
        <dbReference type="EMBL" id="MCU4743284.1"/>
    </source>
</evidence>
<dbReference type="Pfam" id="PF13385">
    <property type="entry name" value="Laminin_G_3"/>
    <property type="match status" value="1"/>
</dbReference>
<reference evidence="4" key="1">
    <citation type="submission" date="2022-09" db="EMBL/GenBank/DDBJ databases">
        <title>Enrichment on poylsaccharides allowed isolation of novel metabolic and taxonomic groups of Haloarchaea.</title>
        <authorList>
            <person name="Sorokin D.Y."/>
            <person name="Elcheninov A.G."/>
            <person name="Khizhniak T.V."/>
            <person name="Kolganova T.V."/>
            <person name="Kublanov I.V."/>
        </authorList>
    </citation>
    <scope>NUCLEOTIDE SEQUENCE</scope>
    <source>
        <strain evidence="4">AArc-xg1-1</strain>
    </source>
</reference>
<dbReference type="Proteomes" id="UP001321018">
    <property type="component" value="Unassembled WGS sequence"/>
</dbReference>